<organism evidence="1 2">
    <name type="scientific">Streptomyces viridochromogenes Tue57</name>
    <dbReference type="NCBI Taxonomy" id="1160705"/>
    <lineage>
        <taxon>Bacteria</taxon>
        <taxon>Bacillati</taxon>
        <taxon>Actinomycetota</taxon>
        <taxon>Actinomycetes</taxon>
        <taxon>Kitasatosporales</taxon>
        <taxon>Streptomycetaceae</taxon>
        <taxon>Streptomyces</taxon>
    </lineage>
</organism>
<gene>
    <name evidence="1" type="ORF">STVIR_1933</name>
</gene>
<proteinExistence type="predicted"/>
<comment type="caution">
    <text evidence="1">The sequence shown here is derived from an EMBL/GenBank/DDBJ whole genome shotgun (WGS) entry which is preliminary data.</text>
</comment>
<dbReference type="AlphaFoldDB" id="L8PM21"/>
<accession>L8PM21</accession>
<protein>
    <submittedName>
        <fullName evidence="1">Uncharacterized protein</fullName>
    </submittedName>
</protein>
<reference evidence="1 2" key="1">
    <citation type="journal article" date="2013" name="Genome Announc.">
        <title>Draft Genome Sequence of Streptomyces viridochromogenes Strain Tu57, Producer of Avilamycin.</title>
        <authorList>
            <person name="Gruning B.A."/>
            <person name="Erxleben A."/>
            <person name="Hahnlein A."/>
            <person name="Gunther S."/>
        </authorList>
    </citation>
    <scope>NUCLEOTIDE SEQUENCE [LARGE SCALE GENOMIC DNA]</scope>
    <source>
        <strain evidence="1 2">Tue57</strain>
    </source>
</reference>
<evidence type="ECO:0000313" key="2">
    <source>
        <dbReference type="Proteomes" id="UP000011205"/>
    </source>
</evidence>
<dbReference type="Proteomes" id="UP000011205">
    <property type="component" value="Unassembled WGS sequence"/>
</dbReference>
<dbReference type="PATRIC" id="fig|1160705.3.peg.1924"/>
<evidence type="ECO:0000313" key="1">
    <source>
        <dbReference type="EMBL" id="ELS57078.1"/>
    </source>
</evidence>
<sequence length="92" mass="10262">MDAYWRRITPSMTRVGKHRILCLEWYEGPQTARQCRTTWSALSAACHYRTSELPPAPAEIHTRLLEVTALLAALSAPDESTVRQEGGIAPTP</sequence>
<name>L8PM21_STRVR</name>
<dbReference type="EMBL" id="AMLP01000064">
    <property type="protein sequence ID" value="ELS57078.1"/>
    <property type="molecule type" value="Genomic_DNA"/>
</dbReference>